<evidence type="ECO:0000313" key="2">
    <source>
        <dbReference type="Proteomes" id="UP000637383"/>
    </source>
</evidence>
<dbReference type="EMBL" id="JACJTU010000013">
    <property type="protein sequence ID" value="MBD2735398.1"/>
    <property type="molecule type" value="Genomic_DNA"/>
</dbReference>
<sequence length="208" mass="23406">MKAEIRNQIYGLWLLVCGFWFVTPILNSSALAKNFTPSPSFIAQRGNTNSESKSLCSEQDLETLTTQLLQDLPSYTNRAIQRARRRSRSADLYSYMLVAGKPEFTPLPLNLEEYSTDAPESSASGVEQVFFSTLERQYIGKQAIELQEFHWLLLTKTSNGWRLVMMFSQIGAYAKQQPPSPPRDSSNGAIAQGVKAWLRDCQAGTVRK</sequence>
<reference evidence="1 2" key="1">
    <citation type="journal article" date="2020" name="ISME J.">
        <title>Comparative genomics reveals insights into cyanobacterial evolution and habitat adaptation.</title>
        <authorList>
            <person name="Chen M.Y."/>
            <person name="Teng W.K."/>
            <person name="Zhao L."/>
            <person name="Hu C.X."/>
            <person name="Zhou Y.K."/>
            <person name="Han B.P."/>
            <person name="Song L.R."/>
            <person name="Shu W.S."/>
        </authorList>
    </citation>
    <scope>NUCLEOTIDE SEQUENCE [LARGE SCALE GENOMIC DNA]</scope>
    <source>
        <strain evidence="1 2">FACHB-159</strain>
    </source>
</reference>
<comment type="caution">
    <text evidence="1">The sequence shown here is derived from an EMBL/GenBank/DDBJ whole genome shotgun (WGS) entry which is preliminary data.</text>
</comment>
<evidence type="ECO:0000313" key="1">
    <source>
        <dbReference type="EMBL" id="MBD2735398.1"/>
    </source>
</evidence>
<organism evidence="1 2">
    <name type="scientific">Nostoc paludosum FACHB-159</name>
    <dbReference type="NCBI Taxonomy" id="2692908"/>
    <lineage>
        <taxon>Bacteria</taxon>
        <taxon>Bacillati</taxon>
        <taxon>Cyanobacteriota</taxon>
        <taxon>Cyanophyceae</taxon>
        <taxon>Nostocales</taxon>
        <taxon>Nostocaceae</taxon>
        <taxon>Nostoc</taxon>
    </lineage>
</organism>
<proteinExistence type="predicted"/>
<evidence type="ECO:0008006" key="3">
    <source>
        <dbReference type="Google" id="ProtNLM"/>
    </source>
</evidence>
<dbReference type="RefSeq" id="WP_190956045.1">
    <property type="nucleotide sequence ID" value="NZ_JACJTU010000013.1"/>
</dbReference>
<accession>A0ABR8KAY9</accession>
<keyword evidence="2" id="KW-1185">Reference proteome</keyword>
<name>A0ABR8KAY9_9NOSO</name>
<gene>
    <name evidence="1" type="ORF">H6H03_16085</name>
</gene>
<protein>
    <recommendedName>
        <fullName evidence="3">ARC6 IMS domain-containing protein</fullName>
    </recommendedName>
</protein>
<dbReference type="Proteomes" id="UP000637383">
    <property type="component" value="Unassembled WGS sequence"/>
</dbReference>